<feature type="repeat" description="ANK" evidence="1">
    <location>
        <begin position="69"/>
        <end position="91"/>
    </location>
</feature>
<dbReference type="Gene3D" id="1.25.40.20">
    <property type="entry name" value="Ankyrin repeat-containing domain"/>
    <property type="match status" value="1"/>
</dbReference>
<sequence>MFGGVRHRKRARVTAVHPRVFAAAEEALRAAPAAKRQRLREAPTLDALPDGCLFEVLRRVQGARVRDANKRTALHFAAREGRTEVSQFLVEQLRLPVDPKDDDCCCRR</sequence>
<dbReference type="EMBL" id="AK370466">
    <property type="protein sequence ID" value="BAK01666.1"/>
    <property type="molecule type" value="mRNA"/>
</dbReference>
<proteinExistence type="evidence at transcript level"/>
<dbReference type="InterPro" id="IPR002110">
    <property type="entry name" value="Ankyrin_rpt"/>
</dbReference>
<keyword evidence="1" id="KW-0040">ANK repeat</keyword>
<name>F2E2U4_HORVV</name>
<evidence type="ECO:0000256" key="1">
    <source>
        <dbReference type="PROSITE-ProRule" id="PRU00023"/>
    </source>
</evidence>
<organism evidence="2">
    <name type="scientific">Hordeum vulgare subsp. vulgare</name>
    <name type="common">Domesticated barley</name>
    <dbReference type="NCBI Taxonomy" id="112509"/>
    <lineage>
        <taxon>Eukaryota</taxon>
        <taxon>Viridiplantae</taxon>
        <taxon>Streptophyta</taxon>
        <taxon>Embryophyta</taxon>
        <taxon>Tracheophyta</taxon>
        <taxon>Spermatophyta</taxon>
        <taxon>Magnoliopsida</taxon>
        <taxon>Liliopsida</taxon>
        <taxon>Poales</taxon>
        <taxon>Poaceae</taxon>
        <taxon>BOP clade</taxon>
        <taxon>Pooideae</taxon>
        <taxon>Triticodae</taxon>
        <taxon>Triticeae</taxon>
        <taxon>Hordeinae</taxon>
        <taxon>Hordeum</taxon>
    </lineage>
</organism>
<dbReference type="Pfam" id="PF13637">
    <property type="entry name" value="Ank_4"/>
    <property type="match status" value="1"/>
</dbReference>
<dbReference type="InterPro" id="IPR036770">
    <property type="entry name" value="Ankyrin_rpt-contain_sf"/>
</dbReference>
<evidence type="ECO:0000313" key="2">
    <source>
        <dbReference type="EMBL" id="BAK01666.1"/>
    </source>
</evidence>
<accession>F2E2U4</accession>
<dbReference type="PROSITE" id="PS50297">
    <property type="entry name" value="ANK_REP_REGION"/>
    <property type="match status" value="1"/>
</dbReference>
<reference evidence="2" key="1">
    <citation type="journal article" date="2011" name="Plant Physiol.">
        <title>Comprehensive sequence analysis of 24,783 barley full-length cDNAs derived from 12 clone libraries.</title>
        <authorList>
            <person name="Matsumoto T."/>
            <person name="Tanaka T."/>
            <person name="Sakai H."/>
            <person name="Amano N."/>
            <person name="Kanamori H."/>
            <person name="Kurita K."/>
            <person name="Kikuta A."/>
            <person name="Kamiya K."/>
            <person name="Yamamoto M."/>
            <person name="Ikawa H."/>
            <person name="Fujii N."/>
            <person name="Hori K."/>
            <person name="Itoh T."/>
            <person name="Sato K."/>
        </authorList>
    </citation>
    <scope>NUCLEOTIDE SEQUENCE</scope>
    <source>
        <tissue evidence="2">Shoot and root</tissue>
    </source>
</reference>
<dbReference type="AlphaFoldDB" id="F2E2U4"/>
<protein>
    <submittedName>
        <fullName evidence="2">Predicted protein</fullName>
    </submittedName>
</protein>
<dbReference type="PROSITE" id="PS50088">
    <property type="entry name" value="ANK_REPEAT"/>
    <property type="match status" value="1"/>
</dbReference>
<dbReference type="SUPFAM" id="SSF48403">
    <property type="entry name" value="Ankyrin repeat"/>
    <property type="match status" value="1"/>
</dbReference>